<evidence type="ECO:0000256" key="6">
    <source>
        <dbReference type="ARBA" id="ARBA00022932"/>
    </source>
</evidence>
<dbReference type="Proteomes" id="UP001159428">
    <property type="component" value="Unassembled WGS sequence"/>
</dbReference>
<dbReference type="PANTHER" id="PTHR33568">
    <property type="entry name" value="DNA POLYMERASE"/>
    <property type="match status" value="1"/>
</dbReference>
<dbReference type="SUPFAM" id="SSF53098">
    <property type="entry name" value="Ribonuclease H-like"/>
    <property type="match status" value="1"/>
</dbReference>
<dbReference type="Gene3D" id="3.40.960.10">
    <property type="entry name" value="VSR Endonuclease"/>
    <property type="match status" value="1"/>
</dbReference>
<dbReference type="GO" id="GO:0000166">
    <property type="term" value="F:nucleotide binding"/>
    <property type="evidence" value="ECO:0007669"/>
    <property type="project" value="InterPro"/>
</dbReference>
<keyword evidence="11" id="KW-1185">Reference proteome</keyword>
<dbReference type="SUPFAM" id="SSF52980">
    <property type="entry name" value="Restriction endonuclease-like"/>
    <property type="match status" value="1"/>
</dbReference>
<gene>
    <name evidence="10" type="ORF">PMEA_00033477</name>
</gene>
<comment type="similarity">
    <text evidence="1">Belongs to the DNA polymerase type-B family.</text>
</comment>
<evidence type="ECO:0000256" key="4">
    <source>
        <dbReference type="ARBA" id="ARBA00022695"/>
    </source>
</evidence>
<reference evidence="10 11" key="1">
    <citation type="submission" date="2022-05" db="EMBL/GenBank/DDBJ databases">
        <authorList>
            <consortium name="Genoscope - CEA"/>
            <person name="William W."/>
        </authorList>
    </citation>
    <scope>NUCLEOTIDE SEQUENCE [LARGE SCALE GENOMIC DNA]</scope>
</reference>
<keyword evidence="6" id="KW-0239">DNA-directed DNA polymerase</keyword>
<dbReference type="InterPro" id="IPR012337">
    <property type="entry name" value="RNaseH-like_sf"/>
</dbReference>
<evidence type="ECO:0000256" key="7">
    <source>
        <dbReference type="ARBA" id="ARBA00023125"/>
    </source>
</evidence>
<dbReference type="Gene3D" id="3.90.1600.10">
    <property type="entry name" value="Palm domain of DNA polymerase"/>
    <property type="match status" value="1"/>
</dbReference>
<keyword evidence="7" id="KW-0238">DNA-binding</keyword>
<comment type="catalytic activity">
    <reaction evidence="8">
        <text>DNA(n) + a 2'-deoxyribonucleoside 5'-triphosphate = DNA(n+1) + diphosphate</text>
        <dbReference type="Rhea" id="RHEA:22508"/>
        <dbReference type="Rhea" id="RHEA-COMP:17339"/>
        <dbReference type="Rhea" id="RHEA-COMP:17340"/>
        <dbReference type="ChEBI" id="CHEBI:33019"/>
        <dbReference type="ChEBI" id="CHEBI:61560"/>
        <dbReference type="ChEBI" id="CHEBI:173112"/>
        <dbReference type="EC" id="2.7.7.7"/>
    </reaction>
</comment>
<keyword evidence="5" id="KW-0235">DNA replication</keyword>
<name>A0AAU9W7B4_9CNID</name>
<keyword evidence="3" id="KW-0808">Transferase</keyword>
<dbReference type="InterPro" id="IPR023211">
    <property type="entry name" value="DNA_pol_palm_dom_sf"/>
</dbReference>
<dbReference type="GO" id="GO:0006260">
    <property type="term" value="P:DNA replication"/>
    <property type="evidence" value="ECO:0007669"/>
    <property type="project" value="UniProtKB-KW"/>
</dbReference>
<protein>
    <recommendedName>
        <fullName evidence="2">DNA-directed DNA polymerase</fullName>
        <ecNumber evidence="2">2.7.7.7</ecNumber>
    </recommendedName>
</protein>
<evidence type="ECO:0000256" key="3">
    <source>
        <dbReference type="ARBA" id="ARBA00022679"/>
    </source>
</evidence>
<evidence type="ECO:0000256" key="8">
    <source>
        <dbReference type="ARBA" id="ARBA00049244"/>
    </source>
</evidence>
<dbReference type="Pfam" id="PF03175">
    <property type="entry name" value="DNA_pol_B_2"/>
    <property type="match status" value="3"/>
</dbReference>
<evidence type="ECO:0000256" key="2">
    <source>
        <dbReference type="ARBA" id="ARBA00012417"/>
    </source>
</evidence>
<feature type="domain" description="DNA-directed DNA polymerase family B mitochondria/virus" evidence="9">
    <location>
        <begin position="390"/>
        <end position="566"/>
    </location>
</feature>
<dbReference type="InterPro" id="IPR043502">
    <property type="entry name" value="DNA/RNA_pol_sf"/>
</dbReference>
<feature type="domain" description="DNA-directed DNA polymerase family B mitochondria/virus" evidence="9">
    <location>
        <begin position="50"/>
        <end position="236"/>
    </location>
</feature>
<evidence type="ECO:0000313" key="10">
    <source>
        <dbReference type="EMBL" id="CAH3045282.1"/>
    </source>
</evidence>
<dbReference type="InterPro" id="IPR004868">
    <property type="entry name" value="DNA-dir_DNA_pol_B_mt/vir"/>
</dbReference>
<dbReference type="Gene3D" id="3.30.420.10">
    <property type="entry name" value="Ribonuclease H-like superfamily/Ribonuclease H"/>
    <property type="match status" value="1"/>
</dbReference>
<proteinExistence type="inferred from homology"/>
<evidence type="ECO:0000256" key="5">
    <source>
        <dbReference type="ARBA" id="ARBA00022705"/>
    </source>
</evidence>
<evidence type="ECO:0000256" key="1">
    <source>
        <dbReference type="ARBA" id="ARBA00005755"/>
    </source>
</evidence>
<dbReference type="AlphaFoldDB" id="A0AAU9W7B4"/>
<feature type="domain" description="DNA-directed DNA polymerase family B mitochondria/virus" evidence="9">
    <location>
        <begin position="579"/>
        <end position="694"/>
    </location>
</feature>
<keyword evidence="4" id="KW-0548">Nucleotidyltransferase</keyword>
<comment type="caution">
    <text evidence="10">The sequence shown here is derived from an EMBL/GenBank/DDBJ whole genome shotgun (WGS) entry which is preliminary data.</text>
</comment>
<dbReference type="InterPro" id="IPR011335">
    <property type="entry name" value="Restrct_endonuc-II-like"/>
</dbReference>
<evidence type="ECO:0000313" key="11">
    <source>
        <dbReference type="Proteomes" id="UP001159428"/>
    </source>
</evidence>
<dbReference type="EC" id="2.7.7.7" evidence="2"/>
<dbReference type="GO" id="GO:0006281">
    <property type="term" value="P:DNA repair"/>
    <property type="evidence" value="ECO:0007669"/>
    <property type="project" value="UniProtKB-ARBA"/>
</dbReference>
<dbReference type="InterPro" id="IPR036397">
    <property type="entry name" value="RNaseH_sf"/>
</dbReference>
<dbReference type="GO" id="GO:0003677">
    <property type="term" value="F:DNA binding"/>
    <property type="evidence" value="ECO:0007669"/>
    <property type="project" value="UniProtKB-KW"/>
</dbReference>
<evidence type="ECO:0000259" key="9">
    <source>
        <dbReference type="Pfam" id="PF03175"/>
    </source>
</evidence>
<sequence>MIAEDNTHIPVLVCALTSEDDTFETYYGENCTADFLNFLTQLTEDKYGDPREVICIFHNLKGYDSMFLQHQLVKEERKIKDIIAIGTKWLSFKVGQITFKDSFSFLPMSLSAFTSTFGLTELKKGFFPHLFHTPDHQDYVGALPAASCYDPESMSNSKKKEFQVWYEEQVKKQHPFDLKQELIAYCQSDVALLKAGCLKFVNEFQSTSGFDPMEKCATIASACNRYWRKKHLSKDTVAVEPVRGWRGAQVNQSEVALEWLMWQEHQLESDSPRIQHVRNGGEKLIPAGPQAYHVDGFDSHTNTVYEFHGCLFHGCRRCHKDRKKMAFSSGSYTMEALCQQTEDKCQTLRQMGYKVVQIWECQWKEQKKKASKEIQDFLKEINLVPQLNPRDAFFGGRTGAASLYYKANTDEGEQIRYVDVTSEYPYVNKYGTYPIGHPEIFLEPDDQDPASYFGILTVDILPPYNLYNPVLPLRHGKKKTTFPLCRKCVEDESAKPMLGRNYYCSHGVEDRVLTGTWCTPEIMKAVEKGYQVLRIHEAWHFPPDQRKQGLFAPYVDTWLKIKQESSGYPSWAQTDAQKEDYVKNYKAREGIDLDPQHIKKNPGRKATAKLMLNSFWGKFGEQMNKMKTKQITEPHELIDHLNDTTIEISDVRILSADVIELAYKKIEEDAVKGSKTNIFIAAFTTCQARLKLYESLEALGDRVLYYDTDSVIYTWKPGQTEIPLGDYLGDMTNELDEGDYIVEFVSGGTKNYGYATKHGKIVCKVRGFSLNVRGAKQLNYQVMRQNILDEILDPQDERRDTDIVNPRHFRRDPIAKKIKTETQVKKYGLVFDKRVLHVGTFKSYPYGYAQFTGFDAQDILNIETLI</sequence>
<organism evidence="10 11">
    <name type="scientific">Pocillopora meandrina</name>
    <dbReference type="NCBI Taxonomy" id="46732"/>
    <lineage>
        <taxon>Eukaryota</taxon>
        <taxon>Metazoa</taxon>
        <taxon>Cnidaria</taxon>
        <taxon>Anthozoa</taxon>
        <taxon>Hexacorallia</taxon>
        <taxon>Scleractinia</taxon>
        <taxon>Astrocoeniina</taxon>
        <taxon>Pocilloporidae</taxon>
        <taxon>Pocillopora</taxon>
    </lineage>
</organism>
<dbReference type="GO" id="GO:0003887">
    <property type="term" value="F:DNA-directed DNA polymerase activity"/>
    <property type="evidence" value="ECO:0007669"/>
    <property type="project" value="UniProtKB-KW"/>
</dbReference>
<dbReference type="Gene3D" id="1.10.287.690">
    <property type="entry name" value="Helix hairpin bin"/>
    <property type="match status" value="1"/>
</dbReference>
<dbReference type="SUPFAM" id="SSF56672">
    <property type="entry name" value="DNA/RNA polymerases"/>
    <property type="match status" value="1"/>
</dbReference>
<accession>A0AAU9W7B4</accession>
<dbReference type="EMBL" id="CALNXJ010000008">
    <property type="protein sequence ID" value="CAH3045282.1"/>
    <property type="molecule type" value="Genomic_DNA"/>
</dbReference>
<dbReference type="PANTHER" id="PTHR33568:SF3">
    <property type="entry name" value="DNA-DIRECTED DNA POLYMERASE"/>
    <property type="match status" value="1"/>
</dbReference>